<feature type="coiled-coil region" evidence="1">
    <location>
        <begin position="74"/>
        <end position="101"/>
    </location>
</feature>
<reference evidence="4 5" key="1">
    <citation type="submission" date="2019-06" db="EMBL/GenBank/DDBJ databases">
        <title>Genomic Encyclopedia of Type Strains, Phase IV (KMG-V): Genome sequencing to study the core and pangenomes of soil and plant-associated prokaryotes.</title>
        <authorList>
            <person name="Whitman W."/>
        </authorList>
    </citation>
    <scope>NUCLEOTIDE SEQUENCE [LARGE SCALE GENOMIC DNA]</scope>
    <source>
        <strain evidence="4 5">BR 11796</strain>
    </source>
</reference>
<evidence type="ECO:0000256" key="2">
    <source>
        <dbReference type="SAM" id="MobiDB-lite"/>
    </source>
</evidence>
<protein>
    <submittedName>
        <fullName evidence="4">Transposase IS116/IS110/IS902 family protein</fullName>
    </submittedName>
</protein>
<dbReference type="EMBL" id="VITF01000033">
    <property type="protein sequence ID" value="TWA58594.1"/>
    <property type="molecule type" value="Genomic_DNA"/>
</dbReference>
<feature type="compositionally biased region" description="Basic and acidic residues" evidence="2">
    <location>
        <begin position="9"/>
        <end position="25"/>
    </location>
</feature>
<evidence type="ECO:0000313" key="4">
    <source>
        <dbReference type="EMBL" id="TWA58594.1"/>
    </source>
</evidence>
<comment type="caution">
    <text evidence="4">The sequence shown here is derived from an EMBL/GenBank/DDBJ whole genome shotgun (WGS) entry which is preliminary data.</text>
</comment>
<gene>
    <name evidence="4" type="ORF">FBZ82_1338</name>
</gene>
<keyword evidence="1" id="KW-0175">Coiled coil</keyword>
<dbReference type="PANTHER" id="PTHR33055:SF3">
    <property type="entry name" value="PUTATIVE TRANSPOSASE FOR IS117-RELATED"/>
    <property type="match status" value="1"/>
</dbReference>
<feature type="region of interest" description="Disordered" evidence="2">
    <location>
        <begin position="148"/>
        <end position="178"/>
    </location>
</feature>
<proteinExistence type="predicted"/>
<organism evidence="4 5">
    <name type="scientific">Azospirillum brasilense</name>
    <dbReference type="NCBI Taxonomy" id="192"/>
    <lineage>
        <taxon>Bacteria</taxon>
        <taxon>Pseudomonadati</taxon>
        <taxon>Pseudomonadota</taxon>
        <taxon>Alphaproteobacteria</taxon>
        <taxon>Rhodospirillales</taxon>
        <taxon>Azospirillaceae</taxon>
        <taxon>Azospirillum</taxon>
    </lineage>
</organism>
<dbReference type="GO" id="GO:0003677">
    <property type="term" value="F:DNA binding"/>
    <property type="evidence" value="ECO:0007669"/>
    <property type="project" value="InterPro"/>
</dbReference>
<dbReference type="GO" id="GO:0006313">
    <property type="term" value="P:DNA transposition"/>
    <property type="evidence" value="ECO:0007669"/>
    <property type="project" value="InterPro"/>
</dbReference>
<dbReference type="Proteomes" id="UP000316083">
    <property type="component" value="Unassembled WGS sequence"/>
</dbReference>
<dbReference type="AlphaFoldDB" id="A0A560AE05"/>
<evidence type="ECO:0000313" key="5">
    <source>
        <dbReference type="Proteomes" id="UP000316083"/>
    </source>
</evidence>
<evidence type="ECO:0000256" key="1">
    <source>
        <dbReference type="SAM" id="Coils"/>
    </source>
</evidence>
<dbReference type="InterPro" id="IPR047650">
    <property type="entry name" value="Transpos_IS110"/>
</dbReference>
<feature type="domain" description="Transposase IS116/IS110/IS902 C-terminal" evidence="3">
    <location>
        <begin position="110"/>
        <end position="170"/>
    </location>
</feature>
<feature type="compositionally biased region" description="Basic residues" evidence="2">
    <location>
        <begin position="169"/>
        <end position="178"/>
    </location>
</feature>
<feature type="region of interest" description="Disordered" evidence="2">
    <location>
        <begin position="1"/>
        <end position="25"/>
    </location>
</feature>
<dbReference type="InterPro" id="IPR003346">
    <property type="entry name" value="Transposase_20"/>
</dbReference>
<accession>A0A560AE05</accession>
<dbReference type="Pfam" id="PF02371">
    <property type="entry name" value="Transposase_20"/>
    <property type="match status" value="1"/>
</dbReference>
<sequence>MRVPSVEDEDRRRQTRERERPVAERTAHVNRIKGLLMAQGVRDISPLRPDTGERLAALRTGDGRPLSPCLLAELRRELQRLEVISSMIAEVEAERDRVEVETEADRRIAALCQVKGVGPVAATVLGREVFHREFDNRRQLTSYLGLDPSPWASGSMHREQGISKSGNTRVHHRQQPFQ</sequence>
<name>A0A560AE05_AZOBR</name>
<dbReference type="GO" id="GO:0004803">
    <property type="term" value="F:transposase activity"/>
    <property type="evidence" value="ECO:0007669"/>
    <property type="project" value="InterPro"/>
</dbReference>
<dbReference type="PANTHER" id="PTHR33055">
    <property type="entry name" value="TRANSPOSASE FOR INSERTION SEQUENCE ELEMENT IS1111A"/>
    <property type="match status" value="1"/>
</dbReference>
<evidence type="ECO:0000259" key="3">
    <source>
        <dbReference type="Pfam" id="PF02371"/>
    </source>
</evidence>